<dbReference type="Proteomes" id="UP000598350">
    <property type="component" value="Unassembled WGS sequence"/>
</dbReference>
<proteinExistence type="predicted"/>
<organism evidence="2 3">
    <name type="scientific">Maribacter arenosus</name>
    <dbReference type="NCBI Taxonomy" id="1854708"/>
    <lineage>
        <taxon>Bacteria</taxon>
        <taxon>Pseudomonadati</taxon>
        <taxon>Bacteroidota</taxon>
        <taxon>Flavobacteriia</taxon>
        <taxon>Flavobacteriales</taxon>
        <taxon>Flavobacteriaceae</taxon>
        <taxon>Maribacter</taxon>
    </lineage>
</organism>
<dbReference type="InterPro" id="IPR011652">
    <property type="entry name" value="MORN_2"/>
</dbReference>
<evidence type="ECO:0000313" key="3">
    <source>
        <dbReference type="Proteomes" id="UP000598350"/>
    </source>
</evidence>
<reference evidence="2 3" key="1">
    <citation type="submission" date="2020-05" db="EMBL/GenBank/DDBJ databases">
        <title>The draft genome sequence of Maribacter arenosus CAU 1321.</title>
        <authorList>
            <person name="Mu L."/>
        </authorList>
    </citation>
    <scope>NUCLEOTIDE SEQUENCE [LARGE SCALE GENOMIC DNA]</scope>
    <source>
        <strain evidence="2 3">CAU 1321</strain>
    </source>
</reference>
<dbReference type="EMBL" id="JABTCG010000002">
    <property type="protein sequence ID" value="MBD0850399.1"/>
    <property type="molecule type" value="Genomic_DNA"/>
</dbReference>
<dbReference type="RefSeq" id="WP_188313527.1">
    <property type="nucleotide sequence ID" value="NZ_JABTCG010000002.1"/>
</dbReference>
<evidence type="ECO:0000313" key="2">
    <source>
        <dbReference type="EMBL" id="MBD0850399.1"/>
    </source>
</evidence>
<name>A0ABR7V9R2_9FLAO</name>
<keyword evidence="1" id="KW-0732">Signal</keyword>
<evidence type="ECO:0000256" key="1">
    <source>
        <dbReference type="SAM" id="SignalP"/>
    </source>
</evidence>
<dbReference type="Gene3D" id="3.90.930.1">
    <property type="match status" value="1"/>
</dbReference>
<sequence>MKNAILLLIILLVSTLTYAQSEEKIGLNEETKLIEATYFHDNGNVSQAGTFNLDGKLHGEWVSFSEEGKLISKGSYSNGRKVGKWVFWSGESMKEVRYNAEGIASVDGVKKEALVKN</sequence>
<dbReference type="SUPFAM" id="SSF82185">
    <property type="entry name" value="Histone H3 K4-specific methyltransferase SET7/9 N-terminal domain"/>
    <property type="match status" value="1"/>
</dbReference>
<protein>
    <submittedName>
        <fullName evidence="2">Nicotinic acid mononucleotide adenyltransferase</fullName>
    </submittedName>
</protein>
<gene>
    <name evidence="2" type="ORF">HPE63_06940</name>
</gene>
<feature type="chain" id="PRO_5045479102" evidence="1">
    <location>
        <begin position="20"/>
        <end position="117"/>
    </location>
</feature>
<keyword evidence="3" id="KW-1185">Reference proteome</keyword>
<accession>A0ABR7V9R2</accession>
<feature type="signal peptide" evidence="1">
    <location>
        <begin position="1"/>
        <end position="19"/>
    </location>
</feature>
<comment type="caution">
    <text evidence="2">The sequence shown here is derived from an EMBL/GenBank/DDBJ whole genome shotgun (WGS) entry which is preliminary data.</text>
</comment>
<dbReference type="Pfam" id="PF07661">
    <property type="entry name" value="MORN_2"/>
    <property type="match status" value="1"/>
</dbReference>